<evidence type="ECO:0000256" key="1">
    <source>
        <dbReference type="SAM" id="Phobius"/>
    </source>
</evidence>
<proteinExistence type="predicted"/>
<keyword evidence="1" id="KW-0812">Transmembrane</keyword>
<name>A0AAV3WU04_9LACT</name>
<dbReference type="RefSeq" id="WP_171034301.1">
    <property type="nucleotide sequence ID" value="NZ_BJVX01000005.1"/>
</dbReference>
<dbReference type="GeneID" id="96912546"/>
<dbReference type="AlphaFoldDB" id="A0AAV3WU04"/>
<evidence type="ECO:0008006" key="4">
    <source>
        <dbReference type="Google" id="ProtNLM"/>
    </source>
</evidence>
<gene>
    <name evidence="2" type="ORF">M132T_06840</name>
</gene>
<evidence type="ECO:0000313" key="3">
    <source>
        <dbReference type="Proteomes" id="UP000887127"/>
    </source>
</evidence>
<keyword evidence="1" id="KW-0472">Membrane</keyword>
<sequence length="51" mass="5912">MKIGRKFLVKLSLSFIILGITVSFLGFALSGFDLDSYKPNQDNWYRIVHFD</sequence>
<dbReference type="Proteomes" id="UP000887127">
    <property type="component" value="Unassembled WGS sequence"/>
</dbReference>
<accession>A0AAV3WU04</accession>
<reference evidence="2" key="1">
    <citation type="submission" date="2019-08" db="EMBL/GenBank/DDBJ databases">
        <title>Marinilactibacillus psychrotolerans M13-2T whole genome sequencing project.</title>
        <authorList>
            <person name="Ishikawa M."/>
            <person name="Suzuki T."/>
            <person name="Matsutani M."/>
        </authorList>
    </citation>
    <scope>NUCLEOTIDE SEQUENCE</scope>
    <source>
        <strain evidence="2">M13-2T</strain>
    </source>
</reference>
<organism evidence="2 3">
    <name type="scientific">Marinilactibacillus psychrotolerans</name>
    <dbReference type="NCBI Taxonomy" id="191770"/>
    <lineage>
        <taxon>Bacteria</taxon>
        <taxon>Bacillati</taxon>
        <taxon>Bacillota</taxon>
        <taxon>Bacilli</taxon>
        <taxon>Lactobacillales</taxon>
        <taxon>Carnobacteriaceae</taxon>
        <taxon>Marinilactibacillus</taxon>
    </lineage>
</organism>
<comment type="caution">
    <text evidence="2">The sequence shown here is derived from an EMBL/GenBank/DDBJ whole genome shotgun (WGS) entry which is preliminary data.</text>
</comment>
<evidence type="ECO:0000313" key="2">
    <source>
        <dbReference type="EMBL" id="GEQ35176.1"/>
    </source>
</evidence>
<protein>
    <recommendedName>
        <fullName evidence="4">DNA-directed RNA polymerase subunit beta</fullName>
    </recommendedName>
</protein>
<keyword evidence="1" id="KW-1133">Transmembrane helix</keyword>
<feature type="transmembrane region" description="Helical" evidence="1">
    <location>
        <begin position="7"/>
        <end position="29"/>
    </location>
</feature>
<dbReference type="EMBL" id="BKBI01000004">
    <property type="protein sequence ID" value="GEQ35176.1"/>
    <property type="molecule type" value="Genomic_DNA"/>
</dbReference>